<dbReference type="AlphaFoldDB" id="A0A2B2M7E0"/>
<gene>
    <name evidence="1" type="ORF">COK05_05535</name>
</gene>
<reference evidence="1 2" key="1">
    <citation type="submission" date="2017-09" db="EMBL/GenBank/DDBJ databases">
        <title>Large-scale bioinformatics analysis of Bacillus genomes uncovers conserved roles of natural products in bacterial physiology.</title>
        <authorList>
            <consortium name="Agbiome Team Llc"/>
            <person name="Bleich R.M."/>
            <person name="Grubbs K.J."/>
            <person name="Santa Maria K.C."/>
            <person name="Allen S.E."/>
            <person name="Farag S."/>
            <person name="Shank E.A."/>
            <person name="Bowers A."/>
        </authorList>
    </citation>
    <scope>NUCLEOTIDE SEQUENCE [LARGE SCALE GENOMIC DNA]</scope>
    <source>
        <strain evidence="1 2">AFS070861</strain>
    </source>
</reference>
<comment type="caution">
    <text evidence="1">The sequence shown here is derived from an EMBL/GenBank/DDBJ whole genome shotgun (WGS) entry which is preliminary data.</text>
</comment>
<evidence type="ECO:0000313" key="1">
    <source>
        <dbReference type="EMBL" id="PFQ50459.1"/>
    </source>
</evidence>
<dbReference type="EMBL" id="NVAP01000010">
    <property type="protein sequence ID" value="PFQ50459.1"/>
    <property type="molecule type" value="Genomic_DNA"/>
</dbReference>
<evidence type="ECO:0000313" key="2">
    <source>
        <dbReference type="Proteomes" id="UP000224386"/>
    </source>
</evidence>
<protein>
    <submittedName>
        <fullName evidence="1">Uncharacterized protein</fullName>
    </submittedName>
</protein>
<sequence length="63" mass="7325">MYIKLMNSYKLVSFNVVVITTYKSRYTVTIKLTNLCYLKKMKLKALDCLFGATSAFLRFSVEI</sequence>
<accession>A0A2B2M7E0</accession>
<name>A0A2B2M7E0_BACCE</name>
<proteinExistence type="predicted"/>
<organism evidence="1 2">
    <name type="scientific">Bacillus cereus</name>
    <dbReference type="NCBI Taxonomy" id="1396"/>
    <lineage>
        <taxon>Bacteria</taxon>
        <taxon>Bacillati</taxon>
        <taxon>Bacillota</taxon>
        <taxon>Bacilli</taxon>
        <taxon>Bacillales</taxon>
        <taxon>Bacillaceae</taxon>
        <taxon>Bacillus</taxon>
        <taxon>Bacillus cereus group</taxon>
    </lineage>
</organism>
<dbReference type="Proteomes" id="UP000224386">
    <property type="component" value="Unassembled WGS sequence"/>
</dbReference>